<protein>
    <recommendedName>
        <fullName evidence="6">16S rRNA (Cytosine(1402)-N(4))-methyltransferase</fullName>
    </recommendedName>
</protein>
<dbReference type="GO" id="GO:0071424">
    <property type="term" value="F:rRNA (cytosine-N4-)-methyltransferase activity"/>
    <property type="evidence" value="ECO:0007669"/>
    <property type="project" value="TreeGrafter"/>
</dbReference>
<dbReference type="Pfam" id="PF01795">
    <property type="entry name" value="Methyltransf_5"/>
    <property type="match status" value="1"/>
</dbReference>
<dbReference type="InterPro" id="IPR029063">
    <property type="entry name" value="SAM-dependent_MTases_sf"/>
</dbReference>
<sequence length="306" mass="35120">MLEEVQSYIPHDKKINVIDATFGGGGYSRAILKKFDVKQLVAIDRDPISKIFARDLNEKYNNFSLVNGCFGNIDQLIFNNCQINKIKFDVIIFDLGLSSNQLDNRDRGFSFKYDGPLDMVMGSSSTKASDIINSYPEEQLANIIYKFGDERLSRRIAKNIVKSRKIKFIMTTKELAKLIKQSFTTQQIHKSKIHPATKTFQALRIYVNDELNELSLALNKSINLLSAKGRLIIVSFQSLEDRIVKDFFNHNSGKRWRSSRHYPELVDEGPITFNIITKKPIRPSEREILNNPRSRSAKLRVGEKIN</sequence>
<evidence type="ECO:0000256" key="2">
    <source>
        <dbReference type="ARBA" id="ARBA00022603"/>
    </source>
</evidence>
<dbReference type="Gene3D" id="3.40.50.150">
    <property type="entry name" value="Vaccinia Virus protein VP39"/>
    <property type="match status" value="1"/>
</dbReference>
<keyword evidence="4" id="KW-0949">S-adenosyl-L-methionine</keyword>
<evidence type="ECO:0000256" key="3">
    <source>
        <dbReference type="ARBA" id="ARBA00022679"/>
    </source>
</evidence>
<proteinExistence type="inferred from homology"/>
<dbReference type="PIRSF" id="PIRSF004486">
    <property type="entry name" value="MraW"/>
    <property type="match status" value="1"/>
</dbReference>
<dbReference type="SUPFAM" id="SSF81799">
    <property type="entry name" value="Putative methyltransferase TM0872, insert domain"/>
    <property type="match status" value="1"/>
</dbReference>
<evidence type="ECO:0008006" key="6">
    <source>
        <dbReference type="Google" id="ProtNLM"/>
    </source>
</evidence>
<dbReference type="HAMAP" id="MF_01007">
    <property type="entry name" value="16SrRNA_methyltr_H"/>
    <property type="match status" value="1"/>
</dbReference>
<dbReference type="SUPFAM" id="SSF53335">
    <property type="entry name" value="S-adenosyl-L-methionine-dependent methyltransferases"/>
    <property type="match status" value="1"/>
</dbReference>
<dbReference type="PANTHER" id="PTHR11265">
    <property type="entry name" value="S-ADENOSYL-METHYLTRANSFERASE MRAW"/>
    <property type="match status" value="1"/>
</dbReference>
<dbReference type="GO" id="GO:0070475">
    <property type="term" value="P:rRNA base methylation"/>
    <property type="evidence" value="ECO:0007669"/>
    <property type="project" value="TreeGrafter"/>
</dbReference>
<name>A0A381W4G3_9ZZZZ</name>
<evidence type="ECO:0000313" key="5">
    <source>
        <dbReference type="EMBL" id="SVA46807.1"/>
    </source>
</evidence>
<evidence type="ECO:0000256" key="1">
    <source>
        <dbReference type="ARBA" id="ARBA00010396"/>
    </source>
</evidence>
<organism evidence="5">
    <name type="scientific">marine metagenome</name>
    <dbReference type="NCBI Taxonomy" id="408172"/>
    <lineage>
        <taxon>unclassified sequences</taxon>
        <taxon>metagenomes</taxon>
        <taxon>ecological metagenomes</taxon>
    </lineage>
</organism>
<reference evidence="5" key="1">
    <citation type="submission" date="2018-05" db="EMBL/GenBank/DDBJ databases">
        <authorList>
            <person name="Lanie J.A."/>
            <person name="Ng W.-L."/>
            <person name="Kazmierczak K.M."/>
            <person name="Andrzejewski T.M."/>
            <person name="Davidsen T.M."/>
            <person name="Wayne K.J."/>
            <person name="Tettelin H."/>
            <person name="Glass J.I."/>
            <person name="Rusch D."/>
            <person name="Podicherti R."/>
            <person name="Tsui H.-C.T."/>
            <person name="Winkler M.E."/>
        </authorList>
    </citation>
    <scope>NUCLEOTIDE SEQUENCE</scope>
</reference>
<dbReference type="Gene3D" id="1.10.150.170">
    <property type="entry name" value="Putative methyltransferase TM0872, insert domain"/>
    <property type="match status" value="1"/>
</dbReference>
<gene>
    <name evidence="5" type="ORF">METZ01_LOCUS99661</name>
</gene>
<evidence type="ECO:0000256" key="4">
    <source>
        <dbReference type="ARBA" id="ARBA00022691"/>
    </source>
</evidence>
<keyword evidence="3" id="KW-0808">Transferase</keyword>
<dbReference type="CDD" id="cd02440">
    <property type="entry name" value="AdoMet_MTases"/>
    <property type="match status" value="1"/>
</dbReference>
<dbReference type="NCBIfam" id="TIGR00006">
    <property type="entry name" value="16S rRNA (cytosine(1402)-N(4))-methyltransferase RsmH"/>
    <property type="match status" value="1"/>
</dbReference>
<dbReference type="InterPro" id="IPR023397">
    <property type="entry name" value="SAM-dep_MeTrfase_MraW_recog"/>
</dbReference>
<keyword evidence="2" id="KW-0489">Methyltransferase</keyword>
<dbReference type="EMBL" id="UINC01010529">
    <property type="protein sequence ID" value="SVA46807.1"/>
    <property type="molecule type" value="Genomic_DNA"/>
</dbReference>
<comment type="similarity">
    <text evidence="1">Belongs to the methyltransferase superfamily. RsmH family.</text>
</comment>
<dbReference type="PANTHER" id="PTHR11265:SF0">
    <property type="entry name" value="12S RRNA N4-METHYLCYTIDINE METHYLTRANSFERASE"/>
    <property type="match status" value="1"/>
</dbReference>
<dbReference type="InterPro" id="IPR002903">
    <property type="entry name" value="RsmH"/>
</dbReference>
<accession>A0A381W4G3</accession>
<dbReference type="AlphaFoldDB" id="A0A381W4G3"/>